<feature type="transmembrane region" description="Helical" evidence="11">
    <location>
        <begin position="329"/>
        <end position="348"/>
    </location>
</feature>
<evidence type="ECO:0000256" key="10">
    <source>
        <dbReference type="SAM" id="MobiDB-lite"/>
    </source>
</evidence>
<feature type="transmembrane region" description="Helical" evidence="11">
    <location>
        <begin position="509"/>
        <end position="533"/>
    </location>
</feature>
<proteinExistence type="inferred from homology"/>
<evidence type="ECO:0000256" key="3">
    <source>
        <dbReference type="ARBA" id="ARBA00022692"/>
    </source>
</evidence>
<dbReference type="InterPro" id="IPR020846">
    <property type="entry name" value="MFS_dom"/>
</dbReference>
<evidence type="ECO:0000313" key="14">
    <source>
        <dbReference type="Proteomes" id="UP001056384"/>
    </source>
</evidence>
<sequence>MNREDANVAHAEYDADPVRFRSYDANNDLETSYQSLHAAQPTHTQDRLERTETANEAEEAESVSSSSSSSIRHASTASRTVTRSSTRIENDFLRYLERHPTAIQRIQDHRLQHSLTVGSRRPATSHESNNLPSFGGNKPYPPPLPPSEEYVVEFDGHEDPRHAMNWPTKKKIYISSILIFDALAATFASAIFSPAATYVQQEFSKGREVVTLATSLFVLGYAVGPSIFAPMSELYGRRLPIIIAAFAFGIFNIGVAVAKDYQTLILCRFFAGLFASCPLAVTAAVFADMYSNQYRGLAVTAFSATVINGPLMAPFIGGFISKSYLGWRWVAYIPAFMGFAAGTLALLFQEETYGPVVLVSKASELRRLTRNWGIHAKQEEVEVDLTELAVKNVARPLRILFTEPIVLLITIYMSFLYGLLYLSLTAYGIVFSQIYGFSLGVAGLPYFGMIVGVCIGLVLVVIDVPRYNKKLAANNNIPVPEWRLPITMAGGISFTVGLFMFGWTSSASIPWIVPTVAGLFLGFGIFTVFLQCLNYIIDAYLMFAASAIAANTIMRSLCGAIFPLFATYMFNGIGINWGMTLLGILSALFIPMPFLFYFYGKRIRAKSKFAPAPDIEQDKVKDEESRVDSNNARANSTEDSKKEE</sequence>
<dbReference type="PROSITE" id="PS50850">
    <property type="entry name" value="MFS"/>
    <property type="match status" value="1"/>
</dbReference>
<feature type="transmembrane region" description="Helical" evidence="11">
    <location>
        <begin position="405"/>
        <end position="429"/>
    </location>
</feature>
<dbReference type="GO" id="GO:0022857">
    <property type="term" value="F:transmembrane transporter activity"/>
    <property type="evidence" value="ECO:0007669"/>
    <property type="project" value="InterPro"/>
</dbReference>
<dbReference type="EMBL" id="CP099418">
    <property type="protein sequence ID" value="USW48271.1"/>
    <property type="molecule type" value="Genomic_DNA"/>
</dbReference>
<evidence type="ECO:0000256" key="5">
    <source>
        <dbReference type="ARBA" id="ARBA00023136"/>
    </source>
</evidence>
<keyword evidence="3 11" id="KW-0812">Transmembrane</keyword>
<dbReference type="Gene3D" id="1.20.1250.20">
    <property type="entry name" value="MFS general substrate transporter like domains"/>
    <property type="match status" value="1"/>
</dbReference>
<feature type="region of interest" description="Disordered" evidence="10">
    <location>
        <begin position="617"/>
        <end position="644"/>
    </location>
</feature>
<feature type="transmembrane region" description="Helical" evidence="11">
    <location>
        <begin position="540"/>
        <end position="565"/>
    </location>
</feature>
<evidence type="ECO:0000256" key="2">
    <source>
        <dbReference type="ARBA" id="ARBA00022448"/>
    </source>
</evidence>
<protein>
    <recommendedName>
        <fullName evidence="8">Cercosporin MFS transporter CTB4</fullName>
    </recommendedName>
    <alternativeName>
        <fullName evidence="9">Cercosporin toxin biosynthesis cluster protein 4</fullName>
    </alternativeName>
</protein>
<feature type="transmembrane region" description="Helical" evidence="11">
    <location>
        <begin position="435"/>
        <end position="462"/>
    </location>
</feature>
<feature type="transmembrane region" description="Helical" evidence="11">
    <location>
        <begin position="482"/>
        <end position="503"/>
    </location>
</feature>
<feature type="transmembrane region" description="Helical" evidence="11">
    <location>
        <begin position="270"/>
        <end position="290"/>
    </location>
</feature>
<feature type="region of interest" description="Disordered" evidence="10">
    <location>
        <begin position="31"/>
        <end position="83"/>
    </location>
</feature>
<evidence type="ECO:0000259" key="12">
    <source>
        <dbReference type="PROSITE" id="PS50850"/>
    </source>
</evidence>
<name>A0A9Q9EE09_9PEZI</name>
<keyword evidence="4 11" id="KW-1133">Transmembrane helix</keyword>
<feature type="region of interest" description="Disordered" evidence="10">
    <location>
        <begin position="118"/>
        <end position="138"/>
    </location>
</feature>
<gene>
    <name evidence="13" type="ORF">Slin15195_G015900</name>
</gene>
<dbReference type="PANTHER" id="PTHR23502:SF31">
    <property type="entry name" value="POLYAMINE TRANSPORTER 1"/>
    <property type="match status" value="1"/>
</dbReference>
<comment type="function">
    <text evidence="7">MFS transporter; part of the gene cluster that mediates the biosynthesis of cercosporin, a light-activated, non-host-selective toxin. The perylenequinone chromophore of cercosporin absorbs light energy to attain an electronically-activated triplet state and produces active oxygen species such as the hydroxyl radical, superoxide, hydrogen peroxide or singlet oxygen upon reaction with oxygen molecules. These reactive oxygen species cause damage to various cellular components including lipids, proteins and nucleic acids. Responsible for secretion and accumulation of cercosporin, but does not play any roles in self-protection against the toxicity of cercosporin.</text>
</comment>
<dbReference type="Proteomes" id="UP001056384">
    <property type="component" value="Chromosome 1"/>
</dbReference>
<feature type="region of interest" description="Disordered" evidence="10">
    <location>
        <begin position="1"/>
        <end position="20"/>
    </location>
</feature>
<dbReference type="GO" id="GO:0005886">
    <property type="term" value="C:plasma membrane"/>
    <property type="evidence" value="ECO:0007669"/>
    <property type="project" value="TreeGrafter"/>
</dbReference>
<feature type="transmembrane region" description="Helical" evidence="11">
    <location>
        <begin position="241"/>
        <end position="258"/>
    </location>
</feature>
<feature type="domain" description="Major facilitator superfamily (MFS) profile" evidence="12">
    <location>
        <begin position="174"/>
        <end position="604"/>
    </location>
</feature>
<organism evidence="13 14">
    <name type="scientific">Septoria linicola</name>
    <dbReference type="NCBI Taxonomy" id="215465"/>
    <lineage>
        <taxon>Eukaryota</taxon>
        <taxon>Fungi</taxon>
        <taxon>Dikarya</taxon>
        <taxon>Ascomycota</taxon>
        <taxon>Pezizomycotina</taxon>
        <taxon>Dothideomycetes</taxon>
        <taxon>Dothideomycetidae</taxon>
        <taxon>Mycosphaerellales</taxon>
        <taxon>Mycosphaerellaceae</taxon>
        <taxon>Septoria</taxon>
    </lineage>
</organism>
<evidence type="ECO:0000256" key="8">
    <source>
        <dbReference type="ARBA" id="ARBA00069139"/>
    </source>
</evidence>
<feature type="transmembrane region" description="Helical" evidence="11">
    <location>
        <begin position="577"/>
        <end position="599"/>
    </location>
</feature>
<dbReference type="OrthoDB" id="9986881at2759"/>
<evidence type="ECO:0000256" key="1">
    <source>
        <dbReference type="ARBA" id="ARBA00004141"/>
    </source>
</evidence>
<comment type="similarity">
    <text evidence="6">Belongs to the major facilitator superfamily. CAR1 family.</text>
</comment>
<feature type="transmembrane region" description="Helical" evidence="11">
    <location>
        <begin position="297"/>
        <end position="317"/>
    </location>
</feature>
<evidence type="ECO:0000256" key="6">
    <source>
        <dbReference type="ARBA" id="ARBA00038347"/>
    </source>
</evidence>
<dbReference type="AlphaFoldDB" id="A0A9Q9EE09"/>
<feature type="compositionally biased region" description="Polar residues" evidence="10">
    <location>
        <begin position="31"/>
        <end position="43"/>
    </location>
</feature>
<reference evidence="13" key="1">
    <citation type="submission" date="2022-06" db="EMBL/GenBank/DDBJ databases">
        <title>Complete genome sequences of two strains of the flax pathogen Septoria linicola.</title>
        <authorList>
            <person name="Lapalu N."/>
            <person name="Simon A."/>
            <person name="Demenou B."/>
            <person name="Paumier D."/>
            <person name="Guillot M.-P."/>
            <person name="Gout L."/>
            <person name="Valade R."/>
        </authorList>
    </citation>
    <scope>NUCLEOTIDE SEQUENCE</scope>
    <source>
        <strain evidence="13">SE15195</strain>
    </source>
</reference>
<dbReference type="CDD" id="cd17323">
    <property type="entry name" value="MFS_Tpo1_MDR_like"/>
    <property type="match status" value="1"/>
</dbReference>
<dbReference type="SUPFAM" id="SSF103473">
    <property type="entry name" value="MFS general substrate transporter"/>
    <property type="match status" value="1"/>
</dbReference>
<dbReference type="InterPro" id="IPR036259">
    <property type="entry name" value="MFS_trans_sf"/>
</dbReference>
<dbReference type="FunFam" id="1.20.1250.20:FF:000011">
    <property type="entry name" value="MFS multidrug transporter, putative"/>
    <property type="match status" value="1"/>
</dbReference>
<keyword evidence="2" id="KW-0813">Transport</keyword>
<comment type="subcellular location">
    <subcellularLocation>
        <location evidence="1">Membrane</location>
        <topology evidence="1">Multi-pass membrane protein</topology>
    </subcellularLocation>
</comment>
<dbReference type="InterPro" id="IPR011701">
    <property type="entry name" value="MFS"/>
</dbReference>
<feature type="transmembrane region" description="Helical" evidence="11">
    <location>
        <begin position="209"/>
        <end position="229"/>
    </location>
</feature>
<evidence type="ECO:0000313" key="13">
    <source>
        <dbReference type="EMBL" id="USW48271.1"/>
    </source>
</evidence>
<evidence type="ECO:0000256" key="7">
    <source>
        <dbReference type="ARBA" id="ARBA00053977"/>
    </source>
</evidence>
<dbReference type="PANTHER" id="PTHR23502">
    <property type="entry name" value="MAJOR FACILITATOR SUPERFAMILY"/>
    <property type="match status" value="1"/>
</dbReference>
<feature type="transmembrane region" description="Helical" evidence="11">
    <location>
        <begin position="172"/>
        <end position="197"/>
    </location>
</feature>
<keyword evidence="14" id="KW-1185">Reference proteome</keyword>
<feature type="compositionally biased region" description="Basic and acidic residues" evidence="10">
    <location>
        <begin position="617"/>
        <end position="627"/>
    </location>
</feature>
<feature type="compositionally biased region" description="Basic and acidic residues" evidence="10">
    <location>
        <begin position="44"/>
        <end position="53"/>
    </location>
</feature>
<feature type="compositionally biased region" description="Low complexity" evidence="10">
    <location>
        <begin position="62"/>
        <end position="83"/>
    </location>
</feature>
<evidence type="ECO:0000256" key="11">
    <source>
        <dbReference type="SAM" id="Phobius"/>
    </source>
</evidence>
<evidence type="ECO:0000256" key="4">
    <source>
        <dbReference type="ARBA" id="ARBA00022989"/>
    </source>
</evidence>
<dbReference type="Pfam" id="PF07690">
    <property type="entry name" value="MFS_1"/>
    <property type="match status" value="1"/>
</dbReference>
<keyword evidence="5 11" id="KW-0472">Membrane</keyword>
<accession>A0A9Q9EE09</accession>
<evidence type="ECO:0000256" key="9">
    <source>
        <dbReference type="ARBA" id="ARBA00077167"/>
    </source>
</evidence>